<reference evidence="6" key="1">
    <citation type="submission" date="2019-08" db="EMBL/GenBank/DDBJ databases">
        <title>The improved chromosome-level genome for the pearl oyster Pinctada fucata martensii using PacBio sequencing and Hi-C.</title>
        <authorList>
            <person name="Zheng Z."/>
        </authorList>
    </citation>
    <scope>NUCLEOTIDE SEQUENCE</scope>
    <source>
        <strain evidence="6">ZZ-2019</strain>
        <tissue evidence="6">Adductor muscle</tissue>
    </source>
</reference>
<proteinExistence type="inferred from homology"/>
<dbReference type="GO" id="GO:0016887">
    <property type="term" value="F:ATP hydrolysis activity"/>
    <property type="evidence" value="ECO:0007669"/>
    <property type="project" value="InterPro"/>
</dbReference>
<feature type="region of interest" description="Disordered" evidence="3">
    <location>
        <begin position="1188"/>
        <end position="1252"/>
    </location>
</feature>
<dbReference type="InterPro" id="IPR038973">
    <property type="entry name" value="MutL/Mlh/Pms-like"/>
</dbReference>
<feature type="region of interest" description="Disordered" evidence="3">
    <location>
        <begin position="439"/>
        <end position="475"/>
    </location>
</feature>
<keyword evidence="7" id="KW-1185">Reference proteome</keyword>
<dbReference type="InterPro" id="IPR020568">
    <property type="entry name" value="Ribosomal_Su5_D2-typ_SF"/>
</dbReference>
<feature type="region of interest" description="Disordered" evidence="3">
    <location>
        <begin position="1019"/>
        <end position="1071"/>
    </location>
</feature>
<dbReference type="Gene3D" id="3.30.565.10">
    <property type="entry name" value="Histidine kinase-like ATPase, C-terminal domain"/>
    <property type="match status" value="1"/>
</dbReference>
<feature type="compositionally biased region" description="Basic and acidic residues" evidence="3">
    <location>
        <begin position="370"/>
        <end position="389"/>
    </location>
</feature>
<dbReference type="GO" id="GO:0030983">
    <property type="term" value="F:mismatched DNA binding"/>
    <property type="evidence" value="ECO:0007669"/>
    <property type="project" value="InterPro"/>
</dbReference>
<dbReference type="SUPFAM" id="SSF118116">
    <property type="entry name" value="DNA mismatch repair protein MutL"/>
    <property type="match status" value="1"/>
</dbReference>
<dbReference type="Pfam" id="PF13589">
    <property type="entry name" value="HATPase_c_3"/>
    <property type="match status" value="1"/>
</dbReference>
<dbReference type="InterPro" id="IPR014721">
    <property type="entry name" value="Ribsml_uS5_D2-typ_fold_subgr"/>
</dbReference>
<evidence type="ECO:0000313" key="6">
    <source>
        <dbReference type="EMBL" id="KAK3093602.1"/>
    </source>
</evidence>
<dbReference type="GO" id="GO:0140664">
    <property type="term" value="F:ATP-dependent DNA damage sensor activity"/>
    <property type="evidence" value="ECO:0007669"/>
    <property type="project" value="InterPro"/>
</dbReference>
<evidence type="ECO:0000259" key="5">
    <source>
        <dbReference type="SMART" id="SM01340"/>
    </source>
</evidence>
<keyword evidence="2" id="KW-0227">DNA damage</keyword>
<feature type="compositionally biased region" description="Polar residues" evidence="3">
    <location>
        <begin position="401"/>
        <end position="412"/>
    </location>
</feature>
<dbReference type="GO" id="GO:0006298">
    <property type="term" value="P:mismatch repair"/>
    <property type="evidence" value="ECO:0007669"/>
    <property type="project" value="InterPro"/>
</dbReference>
<feature type="domain" description="MutL C-terminal dimerisation" evidence="4">
    <location>
        <begin position="1411"/>
        <end position="1557"/>
    </location>
</feature>
<dbReference type="Gene3D" id="3.30.230.10">
    <property type="match status" value="1"/>
</dbReference>
<feature type="compositionally biased region" description="Basic and acidic residues" evidence="3">
    <location>
        <begin position="1043"/>
        <end position="1061"/>
    </location>
</feature>
<feature type="region of interest" description="Disordered" evidence="3">
    <location>
        <begin position="503"/>
        <end position="565"/>
    </location>
</feature>
<feature type="domain" description="DNA mismatch repair protein S5" evidence="5">
    <location>
        <begin position="214"/>
        <end position="351"/>
    </location>
</feature>
<dbReference type="SUPFAM" id="SSF54211">
    <property type="entry name" value="Ribosomal protein S5 domain 2-like"/>
    <property type="match status" value="1"/>
</dbReference>
<comment type="caution">
    <text evidence="6">The sequence shown here is derived from an EMBL/GenBank/DDBJ whole genome shotgun (WGS) entry which is preliminary data.</text>
</comment>
<dbReference type="SUPFAM" id="SSF55874">
    <property type="entry name" value="ATPase domain of HSP90 chaperone/DNA topoisomerase II/histidine kinase"/>
    <property type="match status" value="1"/>
</dbReference>
<dbReference type="EMBL" id="VSWD01000009">
    <property type="protein sequence ID" value="KAK3093602.1"/>
    <property type="molecule type" value="Genomic_DNA"/>
</dbReference>
<dbReference type="PANTHER" id="PTHR10073">
    <property type="entry name" value="DNA MISMATCH REPAIR PROTEIN MLH, PMS, MUTL"/>
    <property type="match status" value="1"/>
</dbReference>
<dbReference type="InterPro" id="IPR037198">
    <property type="entry name" value="MutL_C_sf"/>
</dbReference>
<dbReference type="Proteomes" id="UP001186944">
    <property type="component" value="Unassembled WGS sequence"/>
</dbReference>
<feature type="compositionally biased region" description="Basic and acidic residues" evidence="3">
    <location>
        <begin position="1301"/>
        <end position="1312"/>
    </location>
</feature>
<dbReference type="InterPro" id="IPR036890">
    <property type="entry name" value="HATPase_C_sf"/>
</dbReference>
<feature type="compositionally biased region" description="Polar residues" evidence="3">
    <location>
        <begin position="1206"/>
        <end position="1223"/>
    </location>
</feature>
<feature type="compositionally biased region" description="Low complexity" evidence="3">
    <location>
        <begin position="1236"/>
        <end position="1249"/>
    </location>
</feature>
<dbReference type="SMART" id="SM00853">
    <property type="entry name" value="MutL_C"/>
    <property type="match status" value="1"/>
</dbReference>
<organism evidence="6 7">
    <name type="scientific">Pinctada imbricata</name>
    <name type="common">Atlantic pearl-oyster</name>
    <name type="synonym">Pinctada martensii</name>
    <dbReference type="NCBI Taxonomy" id="66713"/>
    <lineage>
        <taxon>Eukaryota</taxon>
        <taxon>Metazoa</taxon>
        <taxon>Spiralia</taxon>
        <taxon>Lophotrochozoa</taxon>
        <taxon>Mollusca</taxon>
        <taxon>Bivalvia</taxon>
        <taxon>Autobranchia</taxon>
        <taxon>Pteriomorphia</taxon>
        <taxon>Pterioida</taxon>
        <taxon>Pterioidea</taxon>
        <taxon>Pteriidae</taxon>
        <taxon>Pinctada</taxon>
    </lineage>
</organism>
<evidence type="ECO:0000256" key="3">
    <source>
        <dbReference type="SAM" id="MobiDB-lite"/>
    </source>
</evidence>
<evidence type="ECO:0000313" key="7">
    <source>
        <dbReference type="Proteomes" id="UP001186944"/>
    </source>
</evidence>
<evidence type="ECO:0000259" key="4">
    <source>
        <dbReference type="SMART" id="SM00853"/>
    </source>
</evidence>
<dbReference type="InterPro" id="IPR013507">
    <property type="entry name" value="DNA_mismatch_S5_2-like"/>
</dbReference>
<dbReference type="PANTHER" id="PTHR10073:SF47">
    <property type="entry name" value="DNA MISMATCH REPAIR PROTEIN MLH3"/>
    <property type="match status" value="1"/>
</dbReference>
<sequence>MESEIQPLPVEVKSLLRSGVALTSVTQCVEELVLNAIDAGATCIAVRVDMSLYKVQVLDNGCGMSAAQLKSVGGRYHTSKCHGVGDLNNLCYYGYRGEALASFREICSVLEIVSRDKSSSISYCKMFQKGRSLPVIESTVPRPSKGTTVTAHDMFHNLPVRRKSTNESLEFERVRQRLEAIALVQPDISISLRNDVTGNVVLQTQKVNSILKTFTTLFGKGKGNNMKRVENESAQYKVEAYISTDTSSRKDHQFVYVNKRHVLKTEIHKSMNYLLGKSVLLKTKSQPSTYNASKSESPTKPSDRYGIFVLCLTCPYDEYDITFEPAKTLIQFKHWMDLRNCIEEMVMGFLRQENLLSVGQMLELNQKDYPKCNNKESKRTDLEKEDVRNGHGNGDDEENTESLNGRNSSEGNSEIDKCSISTHNIRKSLSSKCVSRVAKSVNERDQEPLEENGDSQEHLVTENGHSETSGMEFQNCLPDQVSEKERKEMIDDQGNSFCTPQKCVIKQREVPPSPKQRRRSLETPLPDANTPESEYESESPLSTKCSSCSKQNKEPGMIKMPTPLVGPSGISSLSLFKKRYQTRESLKNRFANTRILNVEAKNSRGLKTSVTQSHDEDKDPSTTWKIVSERGSHSAHKKGIGDFRKRLLQEVSNVNSKHLKLEQTKEDDEDTGNSGICDLICHEKMIPVESKKIVSSAISSTRNINLHVDDADKGNSGISDLICHEEIDPTKIQTKEIVSSATSSTCDLTCHEDMLLDETDARENRSFATCDLICNEKMNFDEQKLEQRQENKGCSSTSELICYEDMNFDDQKERLENRDCSTNRDLICHEDMGVEEYGTERNMSSASCDLLCHEDFSSSVAAAESSTNSQRLSVKQSLSSQESNHAIQETQNFIVSSQGFLVSETCQRDDVSMITSSPDHRESSGENSCPFSRFVKEDVIHLLDQKDFPLAWNDVDMVPSQSDDILHQMEDLKCYESGNVEKEPDELNLNLNSLVQETLGEDMGQPSPIMMSISRFVDEDESDKHNHSTGAIVSEKVPSPDLENDKLLPKSSQEETDHNEENLSSNTCLSDSESAKEISQVCSSTVAEARQKDISINVDSRSIIEDNIEDKDIQESGKNSVDDLCSQWSDVSDEQMLGALRIRPNTPSQNGETEVLKTKATTSCDSVVSAKHGNSSEKMSLLSSCNMDMKSSDNSQRHNREDCESGNMSTENSFCDTEINGTVNRDEKKLEDETTSIGDSDSGQYSSSGKAEKPQLWVKMTAGRSVGEVYVNTMTGHTMKDPDFIPPQVGHTDGSPESIEEDRTQEESHESSIKPLTPTSHSALLSMIEDGFDDDEDVKTVKWKDGKPGSTQSGKTVEDLLEMWDNPVFNQPEKEVMSAEVSRDKGMGLLKAHHVCNPLKFTKDMLQSYKVLGQVDNKFIACLLNSEKSQNQKDIYKEEENGDNRVIKSTCVNPAKVLMLPEEYVQIMSSFQKEFNKIGVSFHIYKKERDKIVVDEIPECIAKMETNETKMSSSIVVWDLVEMLKSTKGATRIIPQTIHKMLCSQACHGAIKFGDPLTLKECESLLSGLSTCKLPFQCAHGRPSVMPILHADQLNNRNERRPPPNLWKLHKSMQEDKVLT</sequence>
<gene>
    <name evidence="6" type="ORF">FSP39_017962</name>
</gene>
<dbReference type="Gene3D" id="3.30.1540.20">
    <property type="entry name" value="MutL, C-terminal domain, dimerisation subdomain"/>
    <property type="match status" value="1"/>
</dbReference>
<evidence type="ECO:0000256" key="2">
    <source>
        <dbReference type="ARBA" id="ARBA00022763"/>
    </source>
</evidence>
<feature type="region of interest" description="Disordered" evidence="3">
    <location>
        <begin position="1278"/>
        <end position="1317"/>
    </location>
</feature>
<protein>
    <submittedName>
        <fullName evidence="6">Uncharacterized protein</fullName>
    </submittedName>
</protein>
<name>A0AA88XX90_PINIB</name>
<feature type="compositionally biased region" description="Polar residues" evidence="3">
    <location>
        <begin position="1062"/>
        <end position="1071"/>
    </location>
</feature>
<dbReference type="SMART" id="SM01340">
    <property type="entry name" value="DNA_mis_repair"/>
    <property type="match status" value="1"/>
</dbReference>
<dbReference type="InterPro" id="IPR042120">
    <property type="entry name" value="MutL_C_dimsub"/>
</dbReference>
<feature type="region of interest" description="Disordered" evidence="3">
    <location>
        <begin position="1594"/>
        <end position="1620"/>
    </location>
</feature>
<accession>A0AA88XX90</accession>
<dbReference type="GO" id="GO:0005524">
    <property type="term" value="F:ATP binding"/>
    <property type="evidence" value="ECO:0007669"/>
    <property type="project" value="InterPro"/>
</dbReference>
<dbReference type="InterPro" id="IPR014790">
    <property type="entry name" value="MutL_C"/>
</dbReference>
<evidence type="ECO:0000256" key="1">
    <source>
        <dbReference type="ARBA" id="ARBA00006082"/>
    </source>
</evidence>
<feature type="region of interest" description="Disordered" evidence="3">
    <location>
        <begin position="370"/>
        <end position="417"/>
    </location>
</feature>
<comment type="similarity">
    <text evidence="1">Belongs to the DNA mismatch repair MutL/HexB family.</text>
</comment>
<dbReference type="GO" id="GO:0032300">
    <property type="term" value="C:mismatch repair complex"/>
    <property type="evidence" value="ECO:0007669"/>
    <property type="project" value="InterPro"/>
</dbReference>